<dbReference type="GO" id="GO:0020037">
    <property type="term" value="F:heme binding"/>
    <property type="evidence" value="ECO:0007669"/>
    <property type="project" value="InterPro"/>
</dbReference>
<dbReference type="Gene3D" id="1.10.630.10">
    <property type="entry name" value="Cytochrome P450"/>
    <property type="match status" value="1"/>
</dbReference>
<accession>A0A918ZA41</accession>
<dbReference type="InterPro" id="IPR036396">
    <property type="entry name" value="Cyt_P450_sf"/>
</dbReference>
<proteinExistence type="inferred from homology"/>
<dbReference type="GO" id="GO:0004497">
    <property type="term" value="F:monooxygenase activity"/>
    <property type="evidence" value="ECO:0007669"/>
    <property type="project" value="InterPro"/>
</dbReference>
<gene>
    <name evidence="2" type="ORF">GCM10017771_61410</name>
</gene>
<keyword evidence="3" id="KW-1185">Reference proteome</keyword>
<reference evidence="2" key="2">
    <citation type="submission" date="2020-09" db="EMBL/GenBank/DDBJ databases">
        <authorList>
            <person name="Sun Q."/>
            <person name="Zhou Y."/>
        </authorList>
    </citation>
    <scope>NUCLEOTIDE SEQUENCE</scope>
    <source>
        <strain evidence="2">CGMCC 4.7403</strain>
    </source>
</reference>
<dbReference type="GO" id="GO:0005506">
    <property type="term" value="F:iron ion binding"/>
    <property type="evidence" value="ECO:0007669"/>
    <property type="project" value="InterPro"/>
</dbReference>
<evidence type="ECO:0000313" key="3">
    <source>
        <dbReference type="Proteomes" id="UP000603227"/>
    </source>
</evidence>
<organism evidence="2 3">
    <name type="scientific">Streptomyces capitiformicae</name>
    <dbReference type="NCBI Taxonomy" id="2014920"/>
    <lineage>
        <taxon>Bacteria</taxon>
        <taxon>Bacillati</taxon>
        <taxon>Actinomycetota</taxon>
        <taxon>Actinomycetes</taxon>
        <taxon>Kitasatosporales</taxon>
        <taxon>Streptomycetaceae</taxon>
        <taxon>Streptomyces</taxon>
    </lineage>
</organism>
<dbReference type="PRINTS" id="PR00359">
    <property type="entry name" value="BP450"/>
</dbReference>
<dbReference type="InterPro" id="IPR001128">
    <property type="entry name" value="Cyt_P450"/>
</dbReference>
<sequence length="397" mass="43002">MHATLPLPTSDVDLFADDVLHDPYPALRELREAGPAVRLAAYDAWVLPRYDHVRAALADHERFSSAHGVGYEDQFNAQMKGTVLASDPPDHTRLRALLSDKLAPKALAGLRTRIAALADVLVADAVAKGGFDAVADLAAVFPVTVVADLVGLAEEARGPLLSSADAAFNTFGPFNARAQASIPFISQMFGYLNTVMVPENLRPDGWAAAVHQAADRGDIEAASVVPLLSAYVIASMDTTINAIGNTILLFARHPQPYQEVRAEPALIGPAFEESLRLESPAQGFFRRTTQPVDIDGITIPADTKVLLSFASANRDERKWERPEEFLVRRNPVDHVALGYRVRLQPGQGLARLEAHAVLGALVRRVSSIELAGEPVRKLNNVIRGMASLPVTVRTERQ</sequence>
<protein>
    <submittedName>
        <fullName evidence="2">Cytochrome P450</fullName>
    </submittedName>
</protein>
<comment type="similarity">
    <text evidence="1">Belongs to the cytochrome P450 family.</text>
</comment>
<dbReference type="RefSeq" id="WP_229914138.1">
    <property type="nucleotide sequence ID" value="NZ_BNAT01000025.1"/>
</dbReference>
<dbReference type="CDD" id="cd11037">
    <property type="entry name" value="CYP199A2-like"/>
    <property type="match status" value="1"/>
</dbReference>
<name>A0A918ZA41_9ACTN</name>
<dbReference type="Proteomes" id="UP000603227">
    <property type="component" value="Unassembled WGS sequence"/>
</dbReference>
<dbReference type="EMBL" id="BNAT01000025">
    <property type="protein sequence ID" value="GHE41931.1"/>
    <property type="molecule type" value="Genomic_DNA"/>
</dbReference>
<dbReference type="Pfam" id="PF00067">
    <property type="entry name" value="p450"/>
    <property type="match status" value="1"/>
</dbReference>
<evidence type="ECO:0000313" key="2">
    <source>
        <dbReference type="EMBL" id="GHE41931.1"/>
    </source>
</evidence>
<dbReference type="PANTHER" id="PTHR46696">
    <property type="entry name" value="P450, PUTATIVE (EUROFUNG)-RELATED"/>
    <property type="match status" value="1"/>
</dbReference>
<dbReference type="AlphaFoldDB" id="A0A918ZA41"/>
<dbReference type="InterPro" id="IPR002397">
    <property type="entry name" value="Cyt_P450_B"/>
</dbReference>
<reference evidence="2" key="1">
    <citation type="journal article" date="2014" name="Int. J. Syst. Evol. Microbiol.">
        <title>Complete genome sequence of Corynebacterium casei LMG S-19264T (=DSM 44701T), isolated from a smear-ripened cheese.</title>
        <authorList>
            <consortium name="US DOE Joint Genome Institute (JGI-PGF)"/>
            <person name="Walter F."/>
            <person name="Albersmeier A."/>
            <person name="Kalinowski J."/>
            <person name="Ruckert C."/>
        </authorList>
    </citation>
    <scope>NUCLEOTIDE SEQUENCE</scope>
    <source>
        <strain evidence="2">CGMCC 4.7403</strain>
    </source>
</reference>
<evidence type="ECO:0000256" key="1">
    <source>
        <dbReference type="ARBA" id="ARBA00010617"/>
    </source>
</evidence>
<dbReference type="GO" id="GO:0016705">
    <property type="term" value="F:oxidoreductase activity, acting on paired donors, with incorporation or reduction of molecular oxygen"/>
    <property type="evidence" value="ECO:0007669"/>
    <property type="project" value="InterPro"/>
</dbReference>
<dbReference type="SUPFAM" id="SSF48264">
    <property type="entry name" value="Cytochrome P450"/>
    <property type="match status" value="1"/>
</dbReference>
<comment type="caution">
    <text evidence="2">The sequence shown here is derived from an EMBL/GenBank/DDBJ whole genome shotgun (WGS) entry which is preliminary data.</text>
</comment>
<dbReference type="PANTHER" id="PTHR46696:SF1">
    <property type="entry name" value="CYTOCHROME P450 YJIB-RELATED"/>
    <property type="match status" value="1"/>
</dbReference>